<dbReference type="CDD" id="cd06558">
    <property type="entry name" value="crotonase-like"/>
    <property type="match status" value="1"/>
</dbReference>
<dbReference type="InterPro" id="IPR029045">
    <property type="entry name" value="ClpP/crotonase-like_dom_sf"/>
</dbReference>
<evidence type="ECO:0000256" key="2">
    <source>
        <dbReference type="ARBA" id="ARBA00023239"/>
    </source>
</evidence>
<dbReference type="RefSeq" id="WP_139036579.1">
    <property type="nucleotide sequence ID" value="NZ_VDDA01000005.1"/>
</dbReference>
<organism evidence="4 5">
    <name type="scientific">Methylobacterium terricola</name>
    <dbReference type="NCBI Taxonomy" id="2583531"/>
    <lineage>
        <taxon>Bacteria</taxon>
        <taxon>Pseudomonadati</taxon>
        <taxon>Pseudomonadota</taxon>
        <taxon>Alphaproteobacteria</taxon>
        <taxon>Hyphomicrobiales</taxon>
        <taxon>Methylobacteriaceae</taxon>
        <taxon>Methylobacterium</taxon>
    </lineage>
</organism>
<evidence type="ECO:0008006" key="6">
    <source>
        <dbReference type="Google" id="ProtNLM"/>
    </source>
</evidence>
<dbReference type="Proteomes" id="UP000305267">
    <property type="component" value="Unassembled WGS sequence"/>
</dbReference>
<dbReference type="PROSITE" id="PS00166">
    <property type="entry name" value="ENOYL_COA_HYDRATASE"/>
    <property type="match status" value="1"/>
</dbReference>
<keyword evidence="2" id="KW-0456">Lyase</keyword>
<dbReference type="SUPFAM" id="SSF52096">
    <property type="entry name" value="ClpP/crotonase"/>
    <property type="match status" value="1"/>
</dbReference>
<comment type="caution">
    <text evidence="4">The sequence shown here is derived from an EMBL/GenBank/DDBJ whole genome shotgun (WGS) entry which is preliminary data.</text>
</comment>
<proteinExistence type="inferred from homology"/>
<sequence>MSESAAIVTVEGPLAWITLNRPDDLNAMSPALIEDLDQAVTAVEQDPRVRVVAITGRGRAFSAGGDLKSFRDRILAGNLESFHAGLRRGQEVFRRIETLPLPVIASVNGYAIAGGLELVLACDLVVAAAGARMGDGHAKFGVIPGAGGSVRLPRKIPVALAKQLLFTAELVPAETLRGWGLVNEVVPDAELPAAVTALAGRIAKASPLTLRVMKGLVDGGLDTSIEEALEAELTAFRRYAESHDLREGLSAFEEKRQPRFRGE</sequence>
<dbReference type="Gene3D" id="3.90.226.10">
    <property type="entry name" value="2-enoyl-CoA Hydratase, Chain A, domain 1"/>
    <property type="match status" value="1"/>
</dbReference>
<dbReference type="FunFam" id="1.10.12.10:FF:000001">
    <property type="entry name" value="Probable enoyl-CoA hydratase, mitochondrial"/>
    <property type="match status" value="1"/>
</dbReference>
<evidence type="ECO:0000256" key="3">
    <source>
        <dbReference type="RuleBase" id="RU003707"/>
    </source>
</evidence>
<dbReference type="AlphaFoldDB" id="A0A5C4LI57"/>
<evidence type="ECO:0000256" key="1">
    <source>
        <dbReference type="ARBA" id="ARBA00005254"/>
    </source>
</evidence>
<dbReference type="InterPro" id="IPR018376">
    <property type="entry name" value="Enoyl-CoA_hyd/isom_CS"/>
</dbReference>
<dbReference type="InterPro" id="IPR001753">
    <property type="entry name" value="Enoyl-CoA_hydra/iso"/>
</dbReference>
<evidence type="ECO:0000313" key="5">
    <source>
        <dbReference type="Proteomes" id="UP000305267"/>
    </source>
</evidence>
<dbReference type="Pfam" id="PF00378">
    <property type="entry name" value="ECH_1"/>
    <property type="match status" value="1"/>
</dbReference>
<dbReference type="EMBL" id="VDDA01000005">
    <property type="protein sequence ID" value="TNC13020.1"/>
    <property type="molecule type" value="Genomic_DNA"/>
</dbReference>
<keyword evidence="5" id="KW-1185">Reference proteome</keyword>
<comment type="similarity">
    <text evidence="1 3">Belongs to the enoyl-CoA hydratase/isomerase family.</text>
</comment>
<dbReference type="GO" id="GO:0016836">
    <property type="term" value="F:hydro-lyase activity"/>
    <property type="evidence" value="ECO:0007669"/>
    <property type="project" value="UniProtKB-ARBA"/>
</dbReference>
<reference evidence="4 5" key="1">
    <citation type="submission" date="2019-06" db="EMBL/GenBank/DDBJ databases">
        <title>Genome of Methylobacterium sp. 17Sr1-39.</title>
        <authorList>
            <person name="Seo T."/>
        </authorList>
    </citation>
    <scope>NUCLEOTIDE SEQUENCE [LARGE SCALE GENOMIC DNA]</scope>
    <source>
        <strain evidence="4 5">17Sr1-39</strain>
    </source>
</reference>
<dbReference type="OrthoDB" id="9807606at2"/>
<dbReference type="PANTHER" id="PTHR11941">
    <property type="entry name" value="ENOYL-COA HYDRATASE-RELATED"/>
    <property type="match status" value="1"/>
</dbReference>
<evidence type="ECO:0000313" key="4">
    <source>
        <dbReference type="EMBL" id="TNC13020.1"/>
    </source>
</evidence>
<protein>
    <recommendedName>
        <fullName evidence="6">Short chain enoyl-CoA hydratase</fullName>
    </recommendedName>
</protein>
<accession>A0A5C4LI57</accession>
<dbReference type="PANTHER" id="PTHR11941:SF54">
    <property type="entry name" value="ENOYL-COA HYDRATASE, MITOCHONDRIAL"/>
    <property type="match status" value="1"/>
</dbReference>
<name>A0A5C4LI57_9HYPH</name>
<dbReference type="GO" id="GO:0006635">
    <property type="term" value="P:fatty acid beta-oxidation"/>
    <property type="evidence" value="ECO:0007669"/>
    <property type="project" value="TreeGrafter"/>
</dbReference>
<gene>
    <name evidence="4" type="ORF">FF100_15540</name>
</gene>